<evidence type="ECO:0000256" key="2">
    <source>
        <dbReference type="ARBA" id="ARBA00023015"/>
    </source>
</evidence>
<protein>
    <submittedName>
        <fullName evidence="6">Transcriptional regulator, LysR family</fullName>
    </submittedName>
</protein>
<dbReference type="InterPro" id="IPR005119">
    <property type="entry name" value="LysR_subst-bd"/>
</dbReference>
<feature type="domain" description="HTH lysR-type" evidence="5">
    <location>
        <begin position="1"/>
        <end position="59"/>
    </location>
</feature>
<evidence type="ECO:0000256" key="1">
    <source>
        <dbReference type="ARBA" id="ARBA00009437"/>
    </source>
</evidence>
<dbReference type="EMBL" id="JQED01000012">
    <property type="protein sequence ID" value="KGJ93435.1"/>
    <property type="molecule type" value="Genomic_DNA"/>
</dbReference>
<sequence>MDTFHLMKVYIAVAEEQGFSAASRRLNMSAPTVTRAVAHLEETLKVKLLNRTTRYVRMTEAGARYLDDAKRILHDVKVANEAALGINASPQGKISVTAPVLFGQQFVLPTITDYLVRYPQTQVNAVFLDRVVNLLEEGHDVGIRIGELVDSSMRAKKVGNVRLILVASPEYLAKNGIPKSCQELEKHTLIAANTGSLNPDWQFLVNKQNLTVKINPRLTVTTNQGAINAAKSGLGITRIISYQVAKELKNNKLKILLESFEHPAIPINIVHREDKFSSAKVRSFIDLLAEDLQASSALN</sequence>
<dbReference type="InterPro" id="IPR000847">
    <property type="entry name" value="LysR_HTH_N"/>
</dbReference>
<dbReference type="CDD" id="cd08471">
    <property type="entry name" value="PBP2_CrgA_like_2"/>
    <property type="match status" value="1"/>
</dbReference>
<dbReference type="SUPFAM" id="SSF53850">
    <property type="entry name" value="Periplasmic binding protein-like II"/>
    <property type="match status" value="1"/>
</dbReference>
<dbReference type="AlphaFoldDB" id="A0A099KTB0"/>
<dbReference type="PATRIC" id="fig|28229.4.peg.1387"/>
<evidence type="ECO:0000313" key="7">
    <source>
        <dbReference type="Proteomes" id="UP000029843"/>
    </source>
</evidence>
<dbReference type="Gene3D" id="3.40.190.290">
    <property type="match status" value="1"/>
</dbReference>
<keyword evidence="2" id="KW-0805">Transcription regulation</keyword>
<accession>A0A099KTB0</accession>
<dbReference type="Pfam" id="PF03466">
    <property type="entry name" value="LysR_substrate"/>
    <property type="match status" value="1"/>
</dbReference>
<keyword evidence="3" id="KW-0238">DNA-binding</keyword>
<dbReference type="FunFam" id="1.10.10.10:FF:000001">
    <property type="entry name" value="LysR family transcriptional regulator"/>
    <property type="match status" value="1"/>
</dbReference>
<evidence type="ECO:0000313" key="6">
    <source>
        <dbReference type="EMBL" id="KGJ93435.1"/>
    </source>
</evidence>
<dbReference type="Gene3D" id="1.10.10.10">
    <property type="entry name" value="Winged helix-like DNA-binding domain superfamily/Winged helix DNA-binding domain"/>
    <property type="match status" value="1"/>
</dbReference>
<gene>
    <name evidence="6" type="ORF">ND2E_2360</name>
</gene>
<evidence type="ECO:0000256" key="3">
    <source>
        <dbReference type="ARBA" id="ARBA00023125"/>
    </source>
</evidence>
<dbReference type="InterPro" id="IPR036390">
    <property type="entry name" value="WH_DNA-bd_sf"/>
</dbReference>
<dbReference type="PROSITE" id="PS50931">
    <property type="entry name" value="HTH_LYSR"/>
    <property type="match status" value="1"/>
</dbReference>
<dbReference type="Pfam" id="PF00126">
    <property type="entry name" value="HTH_1"/>
    <property type="match status" value="1"/>
</dbReference>
<dbReference type="PANTHER" id="PTHR30537:SF5">
    <property type="entry name" value="HTH-TYPE TRANSCRIPTIONAL ACTIVATOR TTDR-RELATED"/>
    <property type="match status" value="1"/>
</dbReference>
<dbReference type="GO" id="GO:0003700">
    <property type="term" value="F:DNA-binding transcription factor activity"/>
    <property type="evidence" value="ECO:0007669"/>
    <property type="project" value="InterPro"/>
</dbReference>
<dbReference type="InterPro" id="IPR036388">
    <property type="entry name" value="WH-like_DNA-bd_sf"/>
</dbReference>
<evidence type="ECO:0000259" key="5">
    <source>
        <dbReference type="PROSITE" id="PS50931"/>
    </source>
</evidence>
<comment type="caution">
    <text evidence="6">The sequence shown here is derived from an EMBL/GenBank/DDBJ whole genome shotgun (WGS) entry which is preliminary data.</text>
</comment>
<organism evidence="6 7">
    <name type="scientific">Colwellia psychrerythraea</name>
    <name type="common">Vibrio psychroerythus</name>
    <dbReference type="NCBI Taxonomy" id="28229"/>
    <lineage>
        <taxon>Bacteria</taxon>
        <taxon>Pseudomonadati</taxon>
        <taxon>Pseudomonadota</taxon>
        <taxon>Gammaproteobacteria</taxon>
        <taxon>Alteromonadales</taxon>
        <taxon>Colwelliaceae</taxon>
        <taxon>Colwellia</taxon>
    </lineage>
</organism>
<reference evidence="6 7" key="1">
    <citation type="submission" date="2014-08" db="EMBL/GenBank/DDBJ databases">
        <title>Genomic and Phenotypic Diversity of Colwellia psychrerythraea strains from Disparate Marine Basins.</title>
        <authorList>
            <person name="Techtmann S.M."/>
            <person name="Stelling S.C."/>
            <person name="Utturkar S.M."/>
            <person name="Alshibli N."/>
            <person name="Harris A."/>
            <person name="Brown S.D."/>
            <person name="Hazen T.C."/>
        </authorList>
    </citation>
    <scope>NUCLEOTIDE SEQUENCE [LARGE SCALE GENOMIC DNA]</scope>
    <source>
        <strain evidence="6 7">ND2E</strain>
    </source>
</reference>
<dbReference type="GO" id="GO:0006351">
    <property type="term" value="P:DNA-templated transcription"/>
    <property type="evidence" value="ECO:0007669"/>
    <property type="project" value="TreeGrafter"/>
</dbReference>
<keyword evidence="4" id="KW-0804">Transcription</keyword>
<dbReference type="InterPro" id="IPR058163">
    <property type="entry name" value="LysR-type_TF_proteobact-type"/>
</dbReference>
<name>A0A099KTB0_COLPS</name>
<dbReference type="PANTHER" id="PTHR30537">
    <property type="entry name" value="HTH-TYPE TRANSCRIPTIONAL REGULATOR"/>
    <property type="match status" value="1"/>
</dbReference>
<dbReference type="Proteomes" id="UP000029843">
    <property type="component" value="Unassembled WGS sequence"/>
</dbReference>
<proteinExistence type="inferred from homology"/>
<comment type="similarity">
    <text evidence="1">Belongs to the LysR transcriptional regulatory family.</text>
</comment>
<evidence type="ECO:0000256" key="4">
    <source>
        <dbReference type="ARBA" id="ARBA00023163"/>
    </source>
</evidence>
<dbReference type="RefSeq" id="WP_190277813.1">
    <property type="nucleotide sequence ID" value="NZ_JQED01000012.1"/>
</dbReference>
<dbReference type="GO" id="GO:0043565">
    <property type="term" value="F:sequence-specific DNA binding"/>
    <property type="evidence" value="ECO:0007669"/>
    <property type="project" value="TreeGrafter"/>
</dbReference>
<dbReference type="SUPFAM" id="SSF46785">
    <property type="entry name" value="Winged helix' DNA-binding domain"/>
    <property type="match status" value="1"/>
</dbReference>